<keyword evidence="3" id="KW-1185">Reference proteome</keyword>
<sequence>MVSPPVIALRQPFLIVTTGASSLAHLPCMQPAICLPRTQVICHCPVGRSLSFPRPMPIWDIVPIICSMLYMTLNNNEKLYKIISLAQFIHAIAATEKGQKATDFFSDSLFTSAGRSGSGKAGCVGSRADQDGRLDGREVRDGGISSGGPRGNTGPSITVDTEMEQPRQLKGRPPQLRRMREVSSAVGGNDFRRFRGWRECEKCRPSARGIDFRRFRGCRM</sequence>
<dbReference type="EnsemblPlants" id="ORUFI09G00450.1">
    <property type="protein sequence ID" value="ORUFI09G00450.1"/>
    <property type="gene ID" value="ORUFI09G00450"/>
</dbReference>
<dbReference type="HOGENOM" id="CLU_1257878_0_0_1"/>
<feature type="compositionally biased region" description="Basic and acidic residues" evidence="1">
    <location>
        <begin position="128"/>
        <end position="141"/>
    </location>
</feature>
<protein>
    <submittedName>
        <fullName evidence="2">Uncharacterized protein</fullName>
    </submittedName>
</protein>
<dbReference type="Proteomes" id="UP000008022">
    <property type="component" value="Unassembled WGS sequence"/>
</dbReference>
<dbReference type="Gramene" id="ORUFI09G00450.1">
    <property type="protein sequence ID" value="ORUFI09G00450.1"/>
    <property type="gene ID" value="ORUFI09G00450"/>
</dbReference>
<dbReference type="OMA" id="GWRECEK"/>
<organism evidence="2 3">
    <name type="scientific">Oryza rufipogon</name>
    <name type="common">Brownbeard rice</name>
    <name type="synonym">Asian wild rice</name>
    <dbReference type="NCBI Taxonomy" id="4529"/>
    <lineage>
        <taxon>Eukaryota</taxon>
        <taxon>Viridiplantae</taxon>
        <taxon>Streptophyta</taxon>
        <taxon>Embryophyta</taxon>
        <taxon>Tracheophyta</taxon>
        <taxon>Spermatophyta</taxon>
        <taxon>Magnoliopsida</taxon>
        <taxon>Liliopsida</taxon>
        <taxon>Poales</taxon>
        <taxon>Poaceae</taxon>
        <taxon>BOP clade</taxon>
        <taxon>Oryzoideae</taxon>
        <taxon>Oryzeae</taxon>
        <taxon>Oryzinae</taxon>
        <taxon>Oryza</taxon>
    </lineage>
</organism>
<dbReference type="AlphaFoldDB" id="A0A0E0QMS3"/>
<feature type="region of interest" description="Disordered" evidence="1">
    <location>
        <begin position="113"/>
        <end position="174"/>
    </location>
</feature>
<evidence type="ECO:0000256" key="1">
    <source>
        <dbReference type="SAM" id="MobiDB-lite"/>
    </source>
</evidence>
<proteinExistence type="predicted"/>
<reference evidence="2" key="2">
    <citation type="submission" date="2015-06" db="UniProtKB">
        <authorList>
            <consortium name="EnsemblPlants"/>
        </authorList>
    </citation>
    <scope>IDENTIFICATION</scope>
</reference>
<accession>A0A0E0QMS3</accession>
<evidence type="ECO:0000313" key="2">
    <source>
        <dbReference type="EnsemblPlants" id="ORUFI09G00450.1"/>
    </source>
</evidence>
<reference evidence="3" key="1">
    <citation type="submission" date="2013-06" db="EMBL/GenBank/DDBJ databases">
        <authorList>
            <person name="Zhao Q."/>
        </authorList>
    </citation>
    <scope>NUCLEOTIDE SEQUENCE</scope>
    <source>
        <strain evidence="3">cv. W1943</strain>
    </source>
</reference>
<name>A0A0E0QMS3_ORYRU</name>
<evidence type="ECO:0000313" key="3">
    <source>
        <dbReference type="Proteomes" id="UP000008022"/>
    </source>
</evidence>